<reference evidence="1 3" key="1">
    <citation type="journal article" date="2012" name="Nature">
        <title>Algal genomes reveal evolutionary mosaicism and the fate of nucleomorphs.</title>
        <authorList>
            <consortium name="DOE Joint Genome Institute"/>
            <person name="Curtis B.A."/>
            <person name="Tanifuji G."/>
            <person name="Burki F."/>
            <person name="Gruber A."/>
            <person name="Irimia M."/>
            <person name="Maruyama S."/>
            <person name="Arias M.C."/>
            <person name="Ball S.G."/>
            <person name="Gile G.H."/>
            <person name="Hirakawa Y."/>
            <person name="Hopkins J.F."/>
            <person name="Kuo A."/>
            <person name="Rensing S.A."/>
            <person name="Schmutz J."/>
            <person name="Symeonidi A."/>
            <person name="Elias M."/>
            <person name="Eveleigh R.J."/>
            <person name="Herman E.K."/>
            <person name="Klute M.J."/>
            <person name="Nakayama T."/>
            <person name="Obornik M."/>
            <person name="Reyes-Prieto A."/>
            <person name="Armbrust E.V."/>
            <person name="Aves S.J."/>
            <person name="Beiko R.G."/>
            <person name="Coutinho P."/>
            <person name="Dacks J.B."/>
            <person name="Durnford D.G."/>
            <person name="Fast N.M."/>
            <person name="Green B.R."/>
            <person name="Grisdale C.J."/>
            <person name="Hempel F."/>
            <person name="Henrissat B."/>
            <person name="Hoppner M.P."/>
            <person name="Ishida K."/>
            <person name="Kim E."/>
            <person name="Koreny L."/>
            <person name="Kroth P.G."/>
            <person name="Liu Y."/>
            <person name="Malik S.B."/>
            <person name="Maier U.G."/>
            <person name="McRose D."/>
            <person name="Mock T."/>
            <person name="Neilson J.A."/>
            <person name="Onodera N.T."/>
            <person name="Poole A.M."/>
            <person name="Pritham E.J."/>
            <person name="Richards T.A."/>
            <person name="Rocap G."/>
            <person name="Roy S.W."/>
            <person name="Sarai C."/>
            <person name="Schaack S."/>
            <person name="Shirato S."/>
            <person name="Slamovits C.H."/>
            <person name="Spencer D.F."/>
            <person name="Suzuki S."/>
            <person name="Worden A.Z."/>
            <person name="Zauner S."/>
            <person name="Barry K."/>
            <person name="Bell C."/>
            <person name="Bharti A.K."/>
            <person name="Crow J.A."/>
            <person name="Grimwood J."/>
            <person name="Kramer R."/>
            <person name="Lindquist E."/>
            <person name="Lucas S."/>
            <person name="Salamov A."/>
            <person name="McFadden G.I."/>
            <person name="Lane C.E."/>
            <person name="Keeling P.J."/>
            <person name="Gray M.W."/>
            <person name="Grigoriev I.V."/>
            <person name="Archibald J.M."/>
        </authorList>
    </citation>
    <scope>NUCLEOTIDE SEQUENCE</scope>
    <source>
        <strain evidence="1 3">CCMP2712</strain>
    </source>
</reference>
<dbReference type="HOGENOM" id="CLU_1351129_0_0_1"/>
<dbReference type="EMBL" id="JH992984">
    <property type="protein sequence ID" value="EKX48708.1"/>
    <property type="molecule type" value="Genomic_DNA"/>
</dbReference>
<dbReference type="Proteomes" id="UP000011087">
    <property type="component" value="Unassembled WGS sequence"/>
</dbReference>
<evidence type="ECO:0000313" key="2">
    <source>
        <dbReference type="EnsemblProtists" id="EKX48708"/>
    </source>
</evidence>
<evidence type="ECO:0000313" key="3">
    <source>
        <dbReference type="Proteomes" id="UP000011087"/>
    </source>
</evidence>
<protein>
    <submittedName>
        <fullName evidence="1 2">Uncharacterized protein</fullName>
    </submittedName>
</protein>
<dbReference type="GeneID" id="17305450"/>
<dbReference type="EnsemblProtists" id="EKX48708">
    <property type="protein sequence ID" value="EKX48708"/>
    <property type="gene ID" value="GUITHDRAFT_151664"/>
</dbReference>
<gene>
    <name evidence="1" type="ORF">GUITHDRAFT_151664</name>
</gene>
<dbReference type="PaxDb" id="55529-EKX48708"/>
<dbReference type="KEGG" id="gtt:GUITHDRAFT_151664"/>
<accession>L1JJK1</accession>
<reference evidence="3" key="2">
    <citation type="submission" date="2012-11" db="EMBL/GenBank/DDBJ databases">
        <authorList>
            <person name="Kuo A."/>
            <person name="Curtis B.A."/>
            <person name="Tanifuji G."/>
            <person name="Burki F."/>
            <person name="Gruber A."/>
            <person name="Irimia M."/>
            <person name="Maruyama S."/>
            <person name="Arias M.C."/>
            <person name="Ball S.G."/>
            <person name="Gile G.H."/>
            <person name="Hirakawa Y."/>
            <person name="Hopkins J.F."/>
            <person name="Rensing S.A."/>
            <person name="Schmutz J."/>
            <person name="Symeonidi A."/>
            <person name="Elias M."/>
            <person name="Eveleigh R.J."/>
            <person name="Herman E.K."/>
            <person name="Klute M.J."/>
            <person name="Nakayama T."/>
            <person name="Obornik M."/>
            <person name="Reyes-Prieto A."/>
            <person name="Armbrust E.V."/>
            <person name="Aves S.J."/>
            <person name="Beiko R.G."/>
            <person name="Coutinho P."/>
            <person name="Dacks J.B."/>
            <person name="Durnford D.G."/>
            <person name="Fast N.M."/>
            <person name="Green B.R."/>
            <person name="Grisdale C."/>
            <person name="Hempe F."/>
            <person name="Henrissat B."/>
            <person name="Hoppner M.P."/>
            <person name="Ishida K.-I."/>
            <person name="Kim E."/>
            <person name="Koreny L."/>
            <person name="Kroth P.G."/>
            <person name="Liu Y."/>
            <person name="Malik S.-B."/>
            <person name="Maier U.G."/>
            <person name="McRose D."/>
            <person name="Mock T."/>
            <person name="Neilson J.A."/>
            <person name="Onodera N.T."/>
            <person name="Poole A.M."/>
            <person name="Pritham E.J."/>
            <person name="Richards T.A."/>
            <person name="Rocap G."/>
            <person name="Roy S.W."/>
            <person name="Sarai C."/>
            <person name="Schaack S."/>
            <person name="Shirato S."/>
            <person name="Slamovits C.H."/>
            <person name="Spencer D.F."/>
            <person name="Suzuki S."/>
            <person name="Worden A.Z."/>
            <person name="Zauner S."/>
            <person name="Barry K."/>
            <person name="Bell C."/>
            <person name="Bharti A.K."/>
            <person name="Crow J.A."/>
            <person name="Grimwood J."/>
            <person name="Kramer R."/>
            <person name="Lindquist E."/>
            <person name="Lucas S."/>
            <person name="Salamov A."/>
            <person name="McFadden G.I."/>
            <person name="Lane C.E."/>
            <person name="Keeling P.J."/>
            <person name="Gray M.W."/>
            <person name="Grigoriev I.V."/>
            <person name="Archibald J.M."/>
        </authorList>
    </citation>
    <scope>NUCLEOTIDE SEQUENCE</scope>
    <source>
        <strain evidence="3">CCMP2712</strain>
    </source>
</reference>
<keyword evidence="3" id="KW-1185">Reference proteome</keyword>
<evidence type="ECO:0000313" key="1">
    <source>
        <dbReference type="EMBL" id="EKX48708.1"/>
    </source>
</evidence>
<proteinExistence type="predicted"/>
<organism evidence="1">
    <name type="scientific">Guillardia theta (strain CCMP2712)</name>
    <name type="common">Cryptophyte</name>
    <dbReference type="NCBI Taxonomy" id="905079"/>
    <lineage>
        <taxon>Eukaryota</taxon>
        <taxon>Cryptophyceae</taxon>
        <taxon>Pyrenomonadales</taxon>
        <taxon>Geminigeraceae</taxon>
        <taxon>Guillardia</taxon>
    </lineage>
</organism>
<name>L1JJK1_GUITC</name>
<reference evidence="2" key="3">
    <citation type="submission" date="2015-06" db="UniProtKB">
        <authorList>
            <consortium name="EnsemblProtists"/>
        </authorList>
    </citation>
    <scope>IDENTIFICATION</scope>
</reference>
<dbReference type="RefSeq" id="XP_005835688.1">
    <property type="nucleotide sequence ID" value="XM_005835631.1"/>
</dbReference>
<sequence>MGCGRLRASFDCSNFSLDDCITSIIMQTNPNAFYRNMAARQPYKSGVSWCDFTYPEQAGPNNLGEMGWRAGAAAPGNEDWRYFYRESPCVRCRQAQEICNALQAEDKIVNNIPVGPYNLSLGDKQAAIEINLGCFGGAAEDECCDDVSNFGLESSWPMLKGRCIRTLERCVRPSSSHVCARDDDANGVCSDPATGQLPLCTPR</sequence>
<dbReference type="AlphaFoldDB" id="L1JJK1"/>